<dbReference type="Proteomes" id="UP001072034">
    <property type="component" value="Unassembled WGS sequence"/>
</dbReference>
<feature type="compositionally biased region" description="Polar residues" evidence="1">
    <location>
        <begin position="41"/>
        <end position="50"/>
    </location>
</feature>
<evidence type="ECO:0000313" key="3">
    <source>
        <dbReference type="EMBL" id="MCZ0859435.1"/>
    </source>
</evidence>
<evidence type="ECO:0000256" key="2">
    <source>
        <dbReference type="SAM" id="Phobius"/>
    </source>
</evidence>
<accession>A0ABT4ICF9</accession>
<comment type="caution">
    <text evidence="3">The sequence shown here is derived from an EMBL/GenBank/DDBJ whole genome shotgun (WGS) entry which is preliminary data.</text>
</comment>
<keyword evidence="2" id="KW-1133">Transmembrane helix</keyword>
<keyword evidence="4" id="KW-1185">Reference proteome</keyword>
<dbReference type="InterPro" id="IPR011047">
    <property type="entry name" value="Quinoprotein_ADH-like_sf"/>
</dbReference>
<feature type="region of interest" description="Disordered" evidence="1">
    <location>
        <begin position="39"/>
        <end position="77"/>
    </location>
</feature>
<feature type="compositionally biased region" description="Low complexity" evidence="1">
    <location>
        <begin position="52"/>
        <end position="69"/>
    </location>
</feature>
<keyword evidence="2" id="KW-0472">Membrane</keyword>
<protein>
    <submittedName>
        <fullName evidence="3">Uncharacterized protein</fullName>
    </submittedName>
</protein>
<name>A0ABT4ICF9_9ACTO</name>
<gene>
    <name evidence="3" type="ORF">OHJ16_15480</name>
</gene>
<reference evidence="3" key="1">
    <citation type="submission" date="2022-10" db="EMBL/GenBank/DDBJ databases">
        <title>Genome sequence of Actinomyces israelii ATCC 10048.</title>
        <authorList>
            <person name="Watt R.M."/>
            <person name="Tong W.M."/>
        </authorList>
    </citation>
    <scope>NUCLEOTIDE SEQUENCE</scope>
    <source>
        <strain evidence="3">ATCC 10048</strain>
    </source>
</reference>
<evidence type="ECO:0000256" key="1">
    <source>
        <dbReference type="SAM" id="MobiDB-lite"/>
    </source>
</evidence>
<proteinExistence type="predicted"/>
<feature type="transmembrane region" description="Helical" evidence="2">
    <location>
        <begin position="12"/>
        <end position="33"/>
    </location>
</feature>
<dbReference type="SUPFAM" id="SSF50998">
    <property type="entry name" value="Quinoprotein alcohol dehydrogenase-like"/>
    <property type="match status" value="1"/>
</dbReference>
<sequence>METWLGSLTRRSAFLIATTVALVVVLVAVGALARLRRDSEQNAAGDTRSTGAAAAPQPSASASTASPAPSVGPRDSWKQAWSTDLDLGADAQVEIYANSDYVVVYDWVPGERANARLRGYSLAGGRPQELWSTTSAGQPTALTSSALVLGGQLIDPATGETTDAPWGASSYASLVTDDLIITCATRPSPACTGWDLDGGALIQRWGPVAFPGTARPRFNRTAVTGDTHTGYALAEVHGSFSSEESVAFVSLADGSIQTRPDEEGGEYLHFVPAADGWLQLGAAPRSVTALEPDGTEIETYGSVQNMLTLLLTDSDSGLPTVEQYKSTFTLGGTSWASIAFSCHSRSCTLNGQPLTGADDATRSSLMYEFDFTATANERYLVLSHDFGGKVRIIDRDRGGVVPQGDALYGSRTRVKVVRADLLIAVEDGSLVAYTPPE</sequence>
<dbReference type="RefSeq" id="WP_268918645.1">
    <property type="nucleotide sequence ID" value="NZ_CP124548.1"/>
</dbReference>
<evidence type="ECO:0000313" key="4">
    <source>
        <dbReference type="Proteomes" id="UP001072034"/>
    </source>
</evidence>
<keyword evidence="2" id="KW-0812">Transmembrane</keyword>
<dbReference type="EMBL" id="JAPTMY010000053">
    <property type="protein sequence ID" value="MCZ0859435.1"/>
    <property type="molecule type" value="Genomic_DNA"/>
</dbReference>
<organism evidence="3 4">
    <name type="scientific">Actinomyces israelii</name>
    <dbReference type="NCBI Taxonomy" id="1659"/>
    <lineage>
        <taxon>Bacteria</taxon>
        <taxon>Bacillati</taxon>
        <taxon>Actinomycetota</taxon>
        <taxon>Actinomycetes</taxon>
        <taxon>Actinomycetales</taxon>
        <taxon>Actinomycetaceae</taxon>
        <taxon>Actinomyces</taxon>
    </lineage>
</organism>